<dbReference type="Pfam" id="PF01699">
    <property type="entry name" value="Na_Ca_ex"/>
    <property type="match status" value="2"/>
</dbReference>
<evidence type="ECO:0000256" key="4">
    <source>
        <dbReference type="ARBA" id="ARBA00023136"/>
    </source>
</evidence>
<feature type="transmembrane region" description="Helical" evidence="5">
    <location>
        <begin position="419"/>
        <end position="437"/>
    </location>
</feature>
<feature type="transmembrane region" description="Helical" evidence="5">
    <location>
        <begin position="364"/>
        <end position="381"/>
    </location>
</feature>
<dbReference type="OrthoDB" id="291322at2157"/>
<dbReference type="GO" id="GO:0055085">
    <property type="term" value="P:transmembrane transport"/>
    <property type="evidence" value="ECO:0007669"/>
    <property type="project" value="InterPro"/>
</dbReference>
<dbReference type="InterPro" id="IPR044880">
    <property type="entry name" value="NCX_ion-bd_dom_sf"/>
</dbReference>
<feature type="transmembrane region" description="Helical" evidence="5">
    <location>
        <begin position="291"/>
        <end position="313"/>
    </location>
</feature>
<reference evidence="7 8" key="1">
    <citation type="submission" date="2020-12" db="EMBL/GenBank/DDBJ databases">
        <title>Halosimplex halophilum sp. nov. and Halosimplex salinum sp. nov., two new members of the genus Halosimplex.</title>
        <authorList>
            <person name="Cui H.L."/>
        </authorList>
    </citation>
    <scope>NUCLEOTIDE SEQUENCE [LARGE SCALE GENOMIC DNA]</scope>
    <source>
        <strain evidence="7 8">YGH94</strain>
    </source>
</reference>
<feature type="domain" description="Sodium/calcium exchanger membrane region" evidence="6">
    <location>
        <begin position="257"/>
        <end position="401"/>
    </location>
</feature>
<evidence type="ECO:0000313" key="7">
    <source>
        <dbReference type="EMBL" id="QPV61438.1"/>
    </source>
</evidence>
<feature type="transmembrane region" description="Helical" evidence="5">
    <location>
        <begin position="251"/>
        <end position="271"/>
    </location>
</feature>
<keyword evidence="8" id="KW-1185">Reference proteome</keyword>
<dbReference type="InterPro" id="IPR004837">
    <property type="entry name" value="NaCa_Exmemb"/>
</dbReference>
<evidence type="ECO:0000256" key="1">
    <source>
        <dbReference type="ARBA" id="ARBA00004141"/>
    </source>
</evidence>
<proteinExistence type="predicted"/>
<feature type="domain" description="Sodium/calcium exchanger membrane region" evidence="6">
    <location>
        <begin position="52"/>
        <end position="227"/>
    </location>
</feature>
<dbReference type="EMBL" id="CP065856">
    <property type="protein sequence ID" value="QPV61438.1"/>
    <property type="molecule type" value="Genomic_DNA"/>
</dbReference>
<evidence type="ECO:0000256" key="3">
    <source>
        <dbReference type="ARBA" id="ARBA00022989"/>
    </source>
</evidence>
<dbReference type="Proteomes" id="UP000595001">
    <property type="component" value="Chromosome"/>
</dbReference>
<dbReference type="AlphaFoldDB" id="A0A7T3KTZ3"/>
<dbReference type="GO" id="GO:0016020">
    <property type="term" value="C:membrane"/>
    <property type="evidence" value="ECO:0007669"/>
    <property type="project" value="UniProtKB-SubCell"/>
</dbReference>
<accession>A0A7T3KTZ3</accession>
<feature type="transmembrane region" description="Helical" evidence="5">
    <location>
        <begin position="43"/>
        <end position="65"/>
    </location>
</feature>
<evidence type="ECO:0000313" key="8">
    <source>
        <dbReference type="Proteomes" id="UP000595001"/>
    </source>
</evidence>
<feature type="transmembrane region" description="Helical" evidence="5">
    <location>
        <begin position="77"/>
        <end position="94"/>
    </location>
</feature>
<feature type="transmembrane region" description="Helical" evidence="5">
    <location>
        <begin position="138"/>
        <end position="156"/>
    </location>
</feature>
<organism evidence="7 8">
    <name type="scientific">Halosimplex litoreum</name>
    <dbReference type="NCBI Taxonomy" id="1198301"/>
    <lineage>
        <taxon>Archaea</taxon>
        <taxon>Methanobacteriati</taxon>
        <taxon>Methanobacteriota</taxon>
        <taxon>Stenosarchaea group</taxon>
        <taxon>Halobacteria</taxon>
        <taxon>Halobacteriales</taxon>
        <taxon>Haloarculaceae</taxon>
        <taxon>Halosimplex</taxon>
    </lineage>
</organism>
<keyword evidence="4 5" id="KW-0472">Membrane</keyword>
<evidence type="ECO:0000256" key="2">
    <source>
        <dbReference type="ARBA" id="ARBA00022692"/>
    </source>
</evidence>
<feature type="transmembrane region" description="Helical" evidence="5">
    <location>
        <begin position="388"/>
        <end position="407"/>
    </location>
</feature>
<keyword evidence="3 5" id="KW-1133">Transmembrane helix</keyword>
<evidence type="ECO:0000256" key="5">
    <source>
        <dbReference type="SAM" id="Phobius"/>
    </source>
</evidence>
<evidence type="ECO:0000259" key="6">
    <source>
        <dbReference type="Pfam" id="PF01699"/>
    </source>
</evidence>
<feature type="transmembrane region" description="Helical" evidence="5">
    <location>
        <begin position="213"/>
        <end position="231"/>
    </location>
</feature>
<comment type="subcellular location">
    <subcellularLocation>
        <location evidence="1">Membrane</location>
        <topology evidence="1">Multi-pass membrane protein</topology>
    </subcellularLocation>
</comment>
<dbReference type="KEGG" id="hlt:I7X12_11735"/>
<protein>
    <submittedName>
        <fullName evidence="7">Sodium:calcium antiporter</fullName>
    </submittedName>
</protein>
<dbReference type="Gene3D" id="1.20.1420.30">
    <property type="entry name" value="NCX, central ion-binding region"/>
    <property type="match status" value="1"/>
</dbReference>
<feature type="transmembrane region" description="Helical" evidence="5">
    <location>
        <begin position="333"/>
        <end position="352"/>
    </location>
</feature>
<gene>
    <name evidence="7" type="ORF">I7X12_11735</name>
</gene>
<feature type="transmembrane region" description="Helical" evidence="5">
    <location>
        <begin position="12"/>
        <end position="31"/>
    </location>
</feature>
<feature type="transmembrane region" description="Helical" evidence="5">
    <location>
        <begin position="188"/>
        <end position="207"/>
    </location>
</feature>
<keyword evidence="2 5" id="KW-0812">Transmembrane</keyword>
<sequence length="468" mass="50125">MSRLRHPLAQVAYAVALTVPWTATRLFNLLVRWDVVRATPVHFGTLTEVAVTGVAVLGASFLLAWGAETAEKDVPRAFAIAVLAILAVAPEYAVDALYAWNAGAGGATTAACPAGPGATERLVEACESANLAVANMTGANRILIGLGWAGIAVFTVRRARQTNDPAVRAREGWLADVVTLDRGIATEVGFLFLATVWAFFVPLGGGIDALDTALLVGLYLTYIVVIIRGDVDAEEEHVGVPQYFQSWSLPWRPLAVLTLFGYSGLMIFTAVEPFAHGLEVLGQDFGIPEFFMIQWIAPLASESPELIVVVVLVNKARSTAGFNALISSKLNQWTLLIGTLSLVFSLAYGGYGVLPFDSKQSAEIWITAAQSFFALAVLVDFEISVREALSIFVLFISQVLLEFAIIQDLAPIPVSSEELLIGYAVAYVVIGAALFWVRRDALKGMLGLAADAGRTAVGRDPVHQEFAD</sequence>
<name>A0A7T3KTZ3_9EURY</name>